<evidence type="ECO:0000313" key="1">
    <source>
        <dbReference type="EMBL" id="SLM61730.1"/>
    </source>
</evidence>
<sequence length="60" mass="6830">MRFLASPLPKFSYNSLTPQEGIVDYCLWDKHKAFYFKAIQAGVSGNYSPMMQLVSDILPN</sequence>
<dbReference type="Proteomes" id="UP000294820">
    <property type="component" value="Chromosome 1"/>
</dbReference>
<dbReference type="AlphaFoldDB" id="A0A375A6T8"/>
<dbReference type="EMBL" id="LT615367">
    <property type="protein sequence ID" value="SLM61730.1"/>
    <property type="molecule type" value="Genomic_DNA"/>
</dbReference>
<dbReference type="KEGG" id="daq:DAQ1742_00645"/>
<reference evidence="1 2" key="1">
    <citation type="submission" date="2016-09" db="EMBL/GenBank/DDBJ databases">
        <authorList>
            <person name="Reverchon S."/>
            <person name="Nasser W."/>
            <person name="Leonard S."/>
            <person name="Brochier C."/>
            <person name="Duprey A."/>
        </authorList>
    </citation>
    <scope>NUCLEOTIDE SEQUENCE [LARGE SCALE GENOMIC DNA]</scope>
    <source>
        <strain evidence="1 2">174/2</strain>
    </source>
</reference>
<gene>
    <name evidence="1" type="ORF">DAQ1742_00645</name>
</gene>
<evidence type="ECO:0000313" key="2">
    <source>
        <dbReference type="Proteomes" id="UP000294820"/>
    </source>
</evidence>
<name>A0A375A6T8_9GAMM</name>
<accession>A0A375A6T8</accession>
<organism evidence="1 2">
    <name type="scientific">Dickeya aquatica</name>
    <dbReference type="NCBI Taxonomy" id="1401087"/>
    <lineage>
        <taxon>Bacteria</taxon>
        <taxon>Pseudomonadati</taxon>
        <taxon>Pseudomonadota</taxon>
        <taxon>Gammaproteobacteria</taxon>
        <taxon>Enterobacterales</taxon>
        <taxon>Pectobacteriaceae</taxon>
        <taxon>Dickeya</taxon>
    </lineage>
</organism>
<keyword evidence="2" id="KW-1185">Reference proteome</keyword>
<proteinExistence type="predicted"/>
<protein>
    <submittedName>
        <fullName evidence="1">Uncharacterized protein</fullName>
    </submittedName>
</protein>